<feature type="compositionally biased region" description="Basic and acidic residues" evidence="6">
    <location>
        <begin position="364"/>
        <end position="385"/>
    </location>
</feature>
<proteinExistence type="predicted"/>
<dbReference type="InterPro" id="IPR017907">
    <property type="entry name" value="Znf_RING_CS"/>
</dbReference>
<dbReference type="InterPro" id="IPR018957">
    <property type="entry name" value="Znf_C3HC4_RING-type"/>
</dbReference>
<dbReference type="PROSITE" id="PS50005">
    <property type="entry name" value="TPR"/>
    <property type="match status" value="2"/>
</dbReference>
<dbReference type="SMART" id="SM00464">
    <property type="entry name" value="LON"/>
    <property type="match status" value="1"/>
</dbReference>
<feature type="compositionally biased region" description="Low complexity" evidence="6">
    <location>
        <begin position="498"/>
        <end position="509"/>
    </location>
</feature>
<dbReference type="EnsemblMetazoa" id="XM_038207158.1">
    <property type="protein sequence ID" value="XP_038063086.1"/>
    <property type="gene ID" value="LOC119733790"/>
</dbReference>
<dbReference type="Pfam" id="PF13432">
    <property type="entry name" value="TPR_16"/>
    <property type="match status" value="1"/>
</dbReference>
<keyword evidence="1" id="KW-0479">Metal-binding</keyword>
<dbReference type="InterPro" id="IPR001841">
    <property type="entry name" value="Znf_RING"/>
</dbReference>
<feature type="compositionally biased region" description="Low complexity" evidence="6">
    <location>
        <begin position="406"/>
        <end position="425"/>
    </location>
</feature>
<dbReference type="GO" id="GO:0061630">
    <property type="term" value="F:ubiquitin protein ligase activity"/>
    <property type="evidence" value="ECO:0007669"/>
    <property type="project" value="TreeGrafter"/>
</dbReference>
<feature type="compositionally biased region" description="Pro residues" evidence="6">
    <location>
        <begin position="510"/>
        <end position="521"/>
    </location>
</feature>
<dbReference type="InterPro" id="IPR013083">
    <property type="entry name" value="Znf_RING/FYVE/PHD"/>
</dbReference>
<dbReference type="RefSeq" id="XP_038063085.1">
    <property type="nucleotide sequence ID" value="XM_038207157.1"/>
</dbReference>
<dbReference type="Proteomes" id="UP000887568">
    <property type="component" value="Unplaced"/>
</dbReference>
<dbReference type="InterPro" id="IPR046336">
    <property type="entry name" value="Lon_prtase_N_sf"/>
</dbReference>
<dbReference type="SUPFAM" id="SSF48452">
    <property type="entry name" value="TPR-like"/>
    <property type="match status" value="2"/>
</dbReference>
<protein>
    <recommendedName>
        <fullName evidence="11">LON peptidase N-terminal domain and RING finger protein 3</fullName>
    </recommendedName>
</protein>
<feature type="repeat" description="TPR" evidence="5">
    <location>
        <begin position="174"/>
        <end position="207"/>
    </location>
</feature>
<dbReference type="PROSITE" id="PS50089">
    <property type="entry name" value="ZF_RING_2"/>
    <property type="match status" value="2"/>
</dbReference>
<dbReference type="SMART" id="SM00028">
    <property type="entry name" value="TPR"/>
    <property type="match status" value="4"/>
</dbReference>
<organism evidence="9 10">
    <name type="scientific">Patiria miniata</name>
    <name type="common">Bat star</name>
    <name type="synonym">Asterina miniata</name>
    <dbReference type="NCBI Taxonomy" id="46514"/>
    <lineage>
        <taxon>Eukaryota</taxon>
        <taxon>Metazoa</taxon>
        <taxon>Echinodermata</taxon>
        <taxon>Eleutherozoa</taxon>
        <taxon>Asterozoa</taxon>
        <taxon>Asteroidea</taxon>
        <taxon>Valvatacea</taxon>
        <taxon>Valvatida</taxon>
        <taxon>Asterinidae</taxon>
        <taxon>Patiria</taxon>
    </lineage>
</organism>
<dbReference type="Gene3D" id="3.30.40.10">
    <property type="entry name" value="Zinc/RING finger domain, C3HC4 (zinc finger)"/>
    <property type="match status" value="2"/>
</dbReference>
<evidence type="ECO:0000256" key="5">
    <source>
        <dbReference type="PROSITE-ProRule" id="PRU00339"/>
    </source>
</evidence>
<dbReference type="SUPFAM" id="SSF57850">
    <property type="entry name" value="RING/U-box"/>
    <property type="match status" value="2"/>
</dbReference>
<evidence type="ECO:0000313" key="9">
    <source>
        <dbReference type="EnsemblMetazoa" id="XP_038063086.1"/>
    </source>
</evidence>
<keyword evidence="3" id="KW-0862">Zinc</keyword>
<accession>A0A914AHS5</accession>
<evidence type="ECO:0008006" key="11">
    <source>
        <dbReference type="Google" id="ProtNLM"/>
    </source>
</evidence>
<dbReference type="InterPro" id="IPR003111">
    <property type="entry name" value="Lon_prtase_N"/>
</dbReference>
<feature type="region of interest" description="Disordered" evidence="6">
    <location>
        <begin position="351"/>
        <end position="537"/>
    </location>
</feature>
<evidence type="ECO:0000256" key="1">
    <source>
        <dbReference type="ARBA" id="ARBA00022723"/>
    </source>
</evidence>
<dbReference type="Pfam" id="PF02190">
    <property type="entry name" value="LON_substr_bdg"/>
    <property type="match status" value="1"/>
</dbReference>
<name>A0A914AHS5_PATMI</name>
<evidence type="ECO:0000259" key="8">
    <source>
        <dbReference type="PROSITE" id="PS51787"/>
    </source>
</evidence>
<dbReference type="CDD" id="cd16514">
    <property type="entry name" value="RING-HC_LONFs_rpt2"/>
    <property type="match status" value="1"/>
</dbReference>
<dbReference type="PROSITE" id="PS00518">
    <property type="entry name" value="ZF_RING_1"/>
    <property type="match status" value="1"/>
</dbReference>
<dbReference type="SUPFAM" id="SSF88697">
    <property type="entry name" value="PUA domain-like"/>
    <property type="match status" value="1"/>
</dbReference>
<dbReference type="Pfam" id="PF13181">
    <property type="entry name" value="TPR_8"/>
    <property type="match status" value="1"/>
</dbReference>
<dbReference type="InterPro" id="IPR011990">
    <property type="entry name" value="TPR-like_helical_dom_sf"/>
</dbReference>
<dbReference type="GeneID" id="119733790"/>
<feature type="domain" description="RING-type" evidence="7">
    <location>
        <begin position="106"/>
        <end position="143"/>
    </location>
</feature>
<keyword evidence="5" id="KW-0802">TPR repeat</keyword>
<dbReference type="EnsemblMetazoa" id="XM_038207157.1">
    <property type="protein sequence ID" value="XP_038063085.1"/>
    <property type="gene ID" value="LOC119733790"/>
</dbReference>
<feature type="domain" description="Lon N-terminal" evidence="8">
    <location>
        <begin position="683"/>
        <end position="886"/>
    </location>
</feature>
<evidence type="ECO:0000259" key="7">
    <source>
        <dbReference type="PROSITE" id="PS50089"/>
    </source>
</evidence>
<evidence type="ECO:0000256" key="6">
    <source>
        <dbReference type="SAM" id="MobiDB-lite"/>
    </source>
</evidence>
<feature type="compositionally biased region" description="Polar residues" evidence="6">
    <location>
        <begin position="473"/>
        <end position="490"/>
    </location>
</feature>
<dbReference type="Gene3D" id="1.25.40.10">
    <property type="entry name" value="Tetratricopeptide repeat domain"/>
    <property type="match status" value="2"/>
</dbReference>
<dbReference type="OrthoDB" id="264917at2759"/>
<feature type="repeat" description="TPR" evidence="5">
    <location>
        <begin position="242"/>
        <end position="275"/>
    </location>
</feature>
<dbReference type="RefSeq" id="XP_038063086.1">
    <property type="nucleotide sequence ID" value="XM_038207158.1"/>
</dbReference>
<evidence type="ECO:0000313" key="10">
    <source>
        <dbReference type="Proteomes" id="UP000887568"/>
    </source>
</evidence>
<evidence type="ECO:0000256" key="4">
    <source>
        <dbReference type="PROSITE-ProRule" id="PRU00175"/>
    </source>
</evidence>
<dbReference type="GO" id="GO:0005737">
    <property type="term" value="C:cytoplasm"/>
    <property type="evidence" value="ECO:0007669"/>
    <property type="project" value="UniProtKB-ARBA"/>
</dbReference>
<dbReference type="Gene3D" id="2.30.130.40">
    <property type="entry name" value="LON domain-like"/>
    <property type="match status" value="1"/>
</dbReference>
<dbReference type="OMA" id="NNCELAT"/>
<dbReference type="PANTHER" id="PTHR23327">
    <property type="entry name" value="RING FINGER PROTEIN 127"/>
    <property type="match status" value="1"/>
</dbReference>
<dbReference type="Pfam" id="PF13923">
    <property type="entry name" value="zf-C3HC4_2"/>
    <property type="match status" value="1"/>
</dbReference>
<dbReference type="InterPro" id="IPR015947">
    <property type="entry name" value="PUA-like_sf"/>
</dbReference>
<dbReference type="GO" id="GO:0008270">
    <property type="term" value="F:zinc ion binding"/>
    <property type="evidence" value="ECO:0007669"/>
    <property type="project" value="UniProtKB-KW"/>
</dbReference>
<evidence type="ECO:0000256" key="2">
    <source>
        <dbReference type="ARBA" id="ARBA00022771"/>
    </source>
</evidence>
<dbReference type="InterPro" id="IPR019734">
    <property type="entry name" value="TPR_rpt"/>
</dbReference>
<sequence length="890" mass="98543">MDLAKQAFGCNNNEQATEIFDHLLHMHGPNMDWLIGRGDTYARRGNMNEALGDYMHAFRLGEVAPERLRELVNALVASVAKKGDLAESIQKFRRKLKGQPSDLFSCPACEALLYEPTTLPCGHTTCRDCLLHAAESRTCAKCKVKHPRPPAGGPRVNFKLVELLEKYFPEEMKARQLRAEGNKFYAKGKLQEAVKKYTEATKLVPHDHYVLSNRSHVNMGLKQYEEALEDAEAVCELRPDWSKGYYRKGMALTGLQQQEEAMVAFLQSLALDPFSTSSRKCLEEVLHDLLSPVQPATIKCLELQRGFPRPLRPGAASAAAAGSGGMFARGISDLAEEVALGLKAVNQLLADKDAEENEETSSDGENKEGAETASKSDKEVKRSSEDAPTASAKATPTLEAGTTKVSTPTSEATSTSEARPTSEASPTLETTTTAKPPSASETTSTPGSTPASEDTPTLGTSEATPTLEAVTRAGSNPPSEATPTSESAPTSEAEPASETTPTMKAAPTPRATPAPESPPPRKAQATECLRSRGEMSTSEFLTMRKRKRCMSSSSDAILSPTRRVEFKFARVDLIRKARTVPREKVDKEDYECSLCYRLFLEPLTTPCGHTFCKLCLNRSLDYNNSCPLCKDSLAEYLAQRNNSVSEVVLFLLQEYLGEEYREREEQHKREMEAMARFVQDQSQCEVPIFVCTLAFPTIPCPLHIFEPRYRLMVRQTMDSGARQFGMCLPDDTNQGHEDIGCMLEIQQVENLPDGRSVIKTVGGRRFKVLSRGMRDGYNTSMVEFIKDVEVTGDDIAVVRALETEVYQQAQTWFNSLPIMHQTRIIAHFGPTPAREEDPLACPQGPSWTWWLLAILPFNKRIQLGILAMPSLKDRLNALQRCLARISGYQF</sequence>
<feature type="compositionally biased region" description="Acidic residues" evidence="6">
    <location>
        <begin position="353"/>
        <end position="362"/>
    </location>
</feature>
<feature type="domain" description="RING-type" evidence="7">
    <location>
        <begin position="592"/>
        <end position="630"/>
    </location>
</feature>
<dbReference type="Pfam" id="PF00097">
    <property type="entry name" value="zf-C3HC4"/>
    <property type="match status" value="1"/>
</dbReference>
<dbReference type="PANTHER" id="PTHR23327:SF42">
    <property type="entry name" value="LON PEPTIDASE N-TERMINAL DOMAIN AND RING FINGER PROTEIN C14F5.10C"/>
    <property type="match status" value="1"/>
</dbReference>
<feature type="compositionally biased region" description="Polar residues" evidence="6">
    <location>
        <begin position="427"/>
        <end position="464"/>
    </location>
</feature>
<keyword evidence="2 4" id="KW-0863">Zinc-finger</keyword>
<evidence type="ECO:0000256" key="3">
    <source>
        <dbReference type="ARBA" id="ARBA00022833"/>
    </source>
</evidence>
<reference evidence="9" key="1">
    <citation type="submission" date="2022-11" db="UniProtKB">
        <authorList>
            <consortium name="EnsemblMetazoa"/>
        </authorList>
    </citation>
    <scope>IDENTIFICATION</scope>
</reference>
<dbReference type="SMART" id="SM00184">
    <property type="entry name" value="RING"/>
    <property type="match status" value="2"/>
</dbReference>
<dbReference type="CDD" id="cd16513">
    <property type="entry name" value="RING-HC_LONFs_rpt1"/>
    <property type="match status" value="1"/>
</dbReference>
<dbReference type="PROSITE" id="PS51787">
    <property type="entry name" value="LON_N"/>
    <property type="match status" value="1"/>
</dbReference>
<dbReference type="AlphaFoldDB" id="A0A914AHS5"/>
<keyword evidence="10" id="KW-1185">Reference proteome</keyword>